<proteinExistence type="inferred from homology"/>
<gene>
    <name evidence="7" type="ORF">DOK78_001697</name>
</gene>
<comment type="subcellular location">
    <subcellularLocation>
        <location evidence="1">Membrane</location>
        <topology evidence="1">Lipid-anchor</topology>
    </subcellularLocation>
</comment>
<organism evidence="7 8">
    <name type="scientific">Candidatus Enterococcus lowellii</name>
    <dbReference type="NCBI Taxonomy" id="2230877"/>
    <lineage>
        <taxon>Bacteria</taxon>
        <taxon>Bacillati</taxon>
        <taxon>Bacillota</taxon>
        <taxon>Bacilli</taxon>
        <taxon>Lactobacillales</taxon>
        <taxon>Enterococcaceae</taxon>
        <taxon>Enterococcus</taxon>
    </lineage>
</organism>
<evidence type="ECO:0000256" key="4">
    <source>
        <dbReference type="ARBA" id="ARBA00023136"/>
    </source>
</evidence>
<evidence type="ECO:0000256" key="2">
    <source>
        <dbReference type="ARBA" id="ARBA00008973"/>
    </source>
</evidence>
<dbReference type="Proteomes" id="UP000664701">
    <property type="component" value="Chromosome"/>
</dbReference>
<dbReference type="PROSITE" id="PS51257">
    <property type="entry name" value="PROKAR_LIPOPROTEIN"/>
    <property type="match status" value="1"/>
</dbReference>
<dbReference type="EMBL" id="CP147251">
    <property type="protein sequence ID" value="WYJ77059.1"/>
    <property type="molecule type" value="Genomic_DNA"/>
</dbReference>
<dbReference type="PANTHER" id="PTHR30429:SF0">
    <property type="entry name" value="METHIONINE-BINDING LIPOPROTEIN METQ"/>
    <property type="match status" value="1"/>
</dbReference>
<evidence type="ECO:0000256" key="3">
    <source>
        <dbReference type="ARBA" id="ARBA00022729"/>
    </source>
</evidence>
<reference evidence="7 8" key="2">
    <citation type="submission" date="2024-03" db="EMBL/GenBank/DDBJ databases">
        <title>The Genome Sequence of Enterococcus sp. DIV2402.</title>
        <authorList>
            <consortium name="The Broad Institute Genomics Platform"/>
            <consortium name="The Broad Institute Microbial Omics Core"/>
            <consortium name="The Broad Institute Genomic Center for Infectious Diseases"/>
            <person name="Earl A."/>
            <person name="Manson A."/>
            <person name="Gilmore M."/>
            <person name="Schwartman J."/>
            <person name="Shea T."/>
            <person name="Abouelleil A."/>
            <person name="Cao P."/>
            <person name="Chapman S."/>
            <person name="Cusick C."/>
            <person name="Young S."/>
            <person name="Neafsey D."/>
            <person name="Nusbaum C."/>
            <person name="Birren B."/>
        </authorList>
    </citation>
    <scope>NUCLEOTIDE SEQUENCE [LARGE SCALE GENOMIC DNA]</scope>
    <source>
        <strain evidence="7 8">DIV2402</strain>
    </source>
</reference>
<keyword evidence="8" id="KW-1185">Reference proteome</keyword>
<evidence type="ECO:0000256" key="6">
    <source>
        <dbReference type="ARBA" id="ARBA00023288"/>
    </source>
</evidence>
<dbReference type="RefSeq" id="WP_207940769.1">
    <property type="nucleotide sequence ID" value="NZ_CP147251.1"/>
</dbReference>
<sequence length="274" mass="29759">MKKSVLSGIVGLVGTVLLLSGCGNTNKTENTNIRVGTSPGPYSELFLEGIKPILEKEGYQVTETAFDALLQADVALNEGEIDVNVDQHTAYLENFNENSEANLVGLVSIPTVPAGLFGGRKDSLKQVEEGDTIAIPEDASNTARALLLLEKAGWIKLDETIEPVAATTSNIKENPLDLDIVAMDSAQIPRSLQDIDFGVIPGSIVYSAEIPAENSLLSEDILKEYELVVTVDKKNANEQWAKDIVAAYKSDEFADFLKGKNQDNYWFIPADLQK</sequence>
<dbReference type="PANTHER" id="PTHR30429">
    <property type="entry name" value="D-METHIONINE-BINDING LIPOPROTEIN METQ"/>
    <property type="match status" value="1"/>
</dbReference>
<dbReference type="Gene3D" id="3.40.190.10">
    <property type="entry name" value="Periplasmic binding protein-like II"/>
    <property type="match status" value="2"/>
</dbReference>
<keyword evidence="4" id="KW-0472">Membrane</keyword>
<name>A0ABZ2ST08_9ENTE</name>
<comment type="similarity">
    <text evidence="2">Belongs to the NlpA lipoprotein family.</text>
</comment>
<dbReference type="InterPro" id="IPR004872">
    <property type="entry name" value="Lipoprotein_NlpA"/>
</dbReference>
<keyword evidence="3" id="KW-0732">Signal</keyword>
<dbReference type="Pfam" id="PF03180">
    <property type="entry name" value="Lipoprotein_9"/>
    <property type="match status" value="1"/>
</dbReference>
<reference evidence="7 8" key="1">
    <citation type="submission" date="2021-03" db="EMBL/GenBank/DDBJ databases">
        <authorList>
            <person name="Gilmore M.S."/>
            <person name="Schwartzman J."/>
            <person name="Van Tyne D."/>
            <person name="Martin M."/>
            <person name="Earl A.M."/>
            <person name="Manson A.L."/>
            <person name="Straub T."/>
            <person name="Salamzade R."/>
            <person name="Saavedra J."/>
            <person name="Lebreton F."/>
            <person name="Prichula J."/>
            <person name="Schaufler K."/>
            <person name="Gaca A."/>
            <person name="Sgardioli B."/>
            <person name="Wagenaar J."/>
            <person name="Strong T."/>
        </authorList>
    </citation>
    <scope>NUCLEOTIDE SEQUENCE [LARGE SCALE GENOMIC DNA]</scope>
    <source>
        <strain evidence="7 8">DIV2402</strain>
    </source>
</reference>
<evidence type="ECO:0000256" key="5">
    <source>
        <dbReference type="ARBA" id="ARBA00023139"/>
    </source>
</evidence>
<keyword evidence="5" id="KW-0564">Palmitate</keyword>
<evidence type="ECO:0000313" key="8">
    <source>
        <dbReference type="Proteomes" id="UP000664701"/>
    </source>
</evidence>
<protein>
    <submittedName>
        <fullName evidence="7">D-methionine transport system substrate-binding protein</fullName>
    </submittedName>
</protein>
<evidence type="ECO:0000313" key="7">
    <source>
        <dbReference type="EMBL" id="WYJ77059.1"/>
    </source>
</evidence>
<evidence type="ECO:0000256" key="1">
    <source>
        <dbReference type="ARBA" id="ARBA00004635"/>
    </source>
</evidence>
<keyword evidence="6" id="KW-0449">Lipoprotein</keyword>
<accession>A0ABZ2ST08</accession>
<dbReference type="SUPFAM" id="SSF53850">
    <property type="entry name" value="Periplasmic binding protein-like II"/>
    <property type="match status" value="1"/>
</dbReference>